<proteinExistence type="predicted"/>
<evidence type="ECO:0000313" key="4">
    <source>
        <dbReference type="Proteomes" id="UP001153069"/>
    </source>
</evidence>
<gene>
    <name evidence="3" type="ORF">SEMRO_461_G147870.1</name>
</gene>
<protein>
    <submittedName>
        <fullName evidence="3">Uncharacterized protein</fullName>
    </submittedName>
</protein>
<evidence type="ECO:0000313" key="3">
    <source>
        <dbReference type="EMBL" id="CAB9510976.1"/>
    </source>
</evidence>
<sequence length="728" mass="83946">MAAAKEDSTRAEHSGDFEASAIGTGPLFHRHEVVGRRVGGRNKKRKKKPYCFTWISFVTCLLTMEACAMIFMMFRSHTMIFIDPLSSLEEDALDFLVWLDTTLGGGGQQDREELAELEAHLVQMTEDRLDHGYALEHEVETTAIDNYYNRSSTKNNNDHPPSTVLLVAGMKGSGARAVVDALIQLHIPMITLDRADTQKDSDRKAFHTGQMAWRNMINLVMSSGIRTPNYEFSQLPQLTQLRIRQEWEKFYQGFIAKHIPQQQSTTTHHQNSNQILFGFQAHDSLLMIPVVQEFVLLGQQQQQQQQQQQPLLKVIQVLRDGRDVSLLSPKTEIGNDKKEHPMQSMAERFVLETFYDVSNISKSYDDTATSLISREHQRIVESMELWSDWNHDAHIWLQNRNHDKNGHLEYLQLRTEDLLSPEKKLEALLQLSNFTEATIPFQQLCCMSRQAMVIENPSESYLKGFAKARAQHNLLQKYSAELSFLHNEQDEDERRRARLGDLVGGKHRFGGRRHNNEPEQPSSNNALHQQVHQHRQDRFQDIGDRLAARMPNQGRRRLLNDIQTGTSTKARHEETTKSPEVSKLFDEYFAWRKSLGNAKKDKDAAVTAIETGEKLLADYRTHHDHLKGVLTEDSFVRSIKWLKNLHNRQNSKVVDDGSEETTEIASLHSPQHYGKWVHWLKDEPLLSRRLHSVGNLTLRAFGYEPRARFMDFDPENRKAQCHMVVTCY</sequence>
<keyword evidence="2" id="KW-1133">Transmembrane helix</keyword>
<evidence type="ECO:0000256" key="1">
    <source>
        <dbReference type="SAM" id="MobiDB-lite"/>
    </source>
</evidence>
<evidence type="ECO:0000256" key="2">
    <source>
        <dbReference type="SAM" id="Phobius"/>
    </source>
</evidence>
<keyword evidence="4" id="KW-1185">Reference proteome</keyword>
<name>A0A9N8E1W5_9STRA</name>
<feature type="compositionally biased region" description="Polar residues" evidence="1">
    <location>
        <begin position="518"/>
        <end position="530"/>
    </location>
</feature>
<dbReference type="EMBL" id="CAICTM010000460">
    <property type="protein sequence ID" value="CAB9510976.1"/>
    <property type="molecule type" value="Genomic_DNA"/>
</dbReference>
<dbReference type="AlphaFoldDB" id="A0A9N8E1W5"/>
<reference evidence="3" key="1">
    <citation type="submission" date="2020-06" db="EMBL/GenBank/DDBJ databases">
        <authorList>
            <consortium name="Plant Systems Biology data submission"/>
        </authorList>
    </citation>
    <scope>NUCLEOTIDE SEQUENCE</scope>
    <source>
        <strain evidence="3">D6</strain>
    </source>
</reference>
<accession>A0A9N8E1W5</accession>
<keyword evidence="2" id="KW-0472">Membrane</keyword>
<feature type="region of interest" description="Disordered" evidence="1">
    <location>
        <begin position="504"/>
        <end position="532"/>
    </location>
</feature>
<keyword evidence="2" id="KW-0812">Transmembrane</keyword>
<dbReference type="Proteomes" id="UP001153069">
    <property type="component" value="Unassembled WGS sequence"/>
</dbReference>
<feature type="transmembrane region" description="Helical" evidence="2">
    <location>
        <begin position="51"/>
        <end position="74"/>
    </location>
</feature>
<comment type="caution">
    <text evidence="3">The sequence shown here is derived from an EMBL/GenBank/DDBJ whole genome shotgun (WGS) entry which is preliminary data.</text>
</comment>
<organism evidence="3 4">
    <name type="scientific">Seminavis robusta</name>
    <dbReference type="NCBI Taxonomy" id="568900"/>
    <lineage>
        <taxon>Eukaryota</taxon>
        <taxon>Sar</taxon>
        <taxon>Stramenopiles</taxon>
        <taxon>Ochrophyta</taxon>
        <taxon>Bacillariophyta</taxon>
        <taxon>Bacillariophyceae</taxon>
        <taxon>Bacillariophycidae</taxon>
        <taxon>Naviculales</taxon>
        <taxon>Naviculaceae</taxon>
        <taxon>Seminavis</taxon>
    </lineage>
</organism>